<organism evidence="1 2">
    <name type="scientific">Actinoplanes subglobosus</name>
    <dbReference type="NCBI Taxonomy" id="1547892"/>
    <lineage>
        <taxon>Bacteria</taxon>
        <taxon>Bacillati</taxon>
        <taxon>Actinomycetota</taxon>
        <taxon>Actinomycetes</taxon>
        <taxon>Micromonosporales</taxon>
        <taxon>Micromonosporaceae</taxon>
        <taxon>Actinoplanes</taxon>
    </lineage>
</organism>
<evidence type="ECO:0000313" key="1">
    <source>
        <dbReference type="EMBL" id="MFC4070413.1"/>
    </source>
</evidence>
<dbReference type="Proteomes" id="UP001595867">
    <property type="component" value="Unassembled WGS sequence"/>
</dbReference>
<dbReference type="Gene3D" id="3.50.50.60">
    <property type="entry name" value="FAD/NAD(P)-binding domain"/>
    <property type="match status" value="2"/>
</dbReference>
<dbReference type="EMBL" id="JBHSBL010000024">
    <property type="protein sequence ID" value="MFC4070413.1"/>
    <property type="molecule type" value="Genomic_DNA"/>
</dbReference>
<dbReference type="InterPro" id="IPR036188">
    <property type="entry name" value="FAD/NAD-bd_sf"/>
</dbReference>
<dbReference type="RefSeq" id="WP_378071292.1">
    <property type="nucleotide sequence ID" value="NZ_JBHSBL010000024.1"/>
</dbReference>
<sequence>MSVQGSGPAALTCALLLARDGFPVTLTEPAPPPAPPAELVLNAATIRLLTDVWEDPGLVGGAHRLTGRWVRWGSDAAPVEVAAAAVVVDGPELCSTLEQRLPPEVRRAAEQQPADWTVHASSRPASNPPVGRRVLLAGHVRSADGGISRTATTGRSWIHLVPLGDGRGLVRAATPVPPDDPEGFLADELAETGLDEWVTEPPGRVTVGSAAPWLARQRAEPGRIHIGGAVLRLDPVSGSGVGHAVRTAILAVAMLREIRDGKPAADLLGQYHRRLGAAFHRHLCGCAAHYRTAFDSADWLGELHITATALTGHAAQLHPQRSAPAFTGRRDVAAMT</sequence>
<dbReference type="SUPFAM" id="SSF51905">
    <property type="entry name" value="FAD/NAD(P)-binding domain"/>
    <property type="match status" value="1"/>
</dbReference>
<reference evidence="2" key="1">
    <citation type="journal article" date="2019" name="Int. J. Syst. Evol. Microbiol.">
        <title>The Global Catalogue of Microorganisms (GCM) 10K type strain sequencing project: providing services to taxonomists for standard genome sequencing and annotation.</title>
        <authorList>
            <consortium name="The Broad Institute Genomics Platform"/>
            <consortium name="The Broad Institute Genome Sequencing Center for Infectious Disease"/>
            <person name="Wu L."/>
            <person name="Ma J."/>
        </authorList>
    </citation>
    <scope>NUCLEOTIDE SEQUENCE [LARGE SCALE GENOMIC DNA]</scope>
    <source>
        <strain evidence="2">TBRC 5832</strain>
    </source>
</reference>
<proteinExistence type="predicted"/>
<gene>
    <name evidence="1" type="ORF">ACFO0C_36250</name>
</gene>
<protein>
    <submittedName>
        <fullName evidence="1">Uncharacterized protein</fullName>
    </submittedName>
</protein>
<keyword evidence="2" id="KW-1185">Reference proteome</keyword>
<name>A0ABV8J1E2_9ACTN</name>
<accession>A0ABV8J1E2</accession>
<comment type="caution">
    <text evidence="1">The sequence shown here is derived from an EMBL/GenBank/DDBJ whole genome shotgun (WGS) entry which is preliminary data.</text>
</comment>
<evidence type="ECO:0000313" key="2">
    <source>
        <dbReference type="Proteomes" id="UP001595867"/>
    </source>
</evidence>